<sequence length="336" mass="37432">MPARRERAPPPLSPPGQPAVRRSGIIARMYQPLRAFRSEFVPVRTLSYHVRLWGAPTPGSVPLVLMHGWMDVGASYQFVVDALSEAFFANRLILAPDWRGFGLTMPPAPCDHYEFSDYLADLDHLLDHYAPGQSVDLVGHSMGGNVVTTYAAVRPGRIRRLVNLEGFGMPDVPAAKAPDRYAQWLDELREFQRGEKALKSYDSADGVARRLMKTNPRLPADKAAWLATQWARPDADGQWQVLGDAAHKIVRPHIYRADETLALYARIAAPVLAIEASDDSLGQWFKGQYTLADYHERLQHVPDCRTALVEDAAHMLHHDQPQAVAALIEEFLSSAA</sequence>
<dbReference type="PRINTS" id="PR00412">
    <property type="entry name" value="EPOXHYDRLASE"/>
</dbReference>
<dbReference type="SUPFAM" id="SSF53474">
    <property type="entry name" value="alpha/beta-Hydrolases"/>
    <property type="match status" value="1"/>
</dbReference>
<evidence type="ECO:0000313" key="3">
    <source>
        <dbReference type="Proteomes" id="UP001267710"/>
    </source>
</evidence>
<dbReference type="PRINTS" id="PR00111">
    <property type="entry name" value="ABHYDROLASE"/>
</dbReference>
<dbReference type="Gene3D" id="3.40.50.1820">
    <property type="entry name" value="alpha/beta hydrolase"/>
    <property type="match status" value="1"/>
</dbReference>
<dbReference type="EMBL" id="JAVIZX010000001">
    <property type="protein sequence ID" value="MDR6215984.1"/>
    <property type="molecule type" value="Genomic_DNA"/>
</dbReference>
<organism evidence="2 3">
    <name type="scientific">Paracidovorax wautersii</name>
    <dbReference type="NCBI Taxonomy" id="1177982"/>
    <lineage>
        <taxon>Bacteria</taxon>
        <taxon>Pseudomonadati</taxon>
        <taxon>Pseudomonadota</taxon>
        <taxon>Betaproteobacteria</taxon>
        <taxon>Burkholderiales</taxon>
        <taxon>Comamonadaceae</taxon>
        <taxon>Paracidovorax</taxon>
    </lineage>
</organism>
<dbReference type="InterPro" id="IPR000073">
    <property type="entry name" value="AB_hydrolase_1"/>
</dbReference>
<protein>
    <submittedName>
        <fullName evidence="2">Pimeloyl-ACP methyl ester carboxylesterase</fullName>
    </submittedName>
</protein>
<dbReference type="InterPro" id="IPR029058">
    <property type="entry name" value="AB_hydrolase_fold"/>
</dbReference>
<accession>A0ABU1IFI0</accession>
<name>A0ABU1IFI0_9BURK</name>
<comment type="caution">
    <text evidence="2">The sequence shown here is derived from an EMBL/GenBank/DDBJ whole genome shotgun (WGS) entry which is preliminary data.</text>
</comment>
<dbReference type="PANTHER" id="PTHR43798">
    <property type="entry name" value="MONOACYLGLYCEROL LIPASE"/>
    <property type="match status" value="1"/>
</dbReference>
<dbReference type="InterPro" id="IPR000639">
    <property type="entry name" value="Epox_hydrolase-like"/>
</dbReference>
<evidence type="ECO:0000313" key="2">
    <source>
        <dbReference type="EMBL" id="MDR6215984.1"/>
    </source>
</evidence>
<dbReference type="Proteomes" id="UP001267710">
    <property type="component" value="Unassembled WGS sequence"/>
</dbReference>
<reference evidence="2 3" key="1">
    <citation type="submission" date="2023-08" db="EMBL/GenBank/DDBJ databases">
        <title>Functional and genomic diversity of the sorghum phyllosphere microbiome.</title>
        <authorList>
            <person name="Shade A."/>
        </authorList>
    </citation>
    <scope>NUCLEOTIDE SEQUENCE [LARGE SCALE GENOMIC DNA]</scope>
    <source>
        <strain evidence="2 3">SORGH_AS_0335</strain>
    </source>
</reference>
<dbReference type="Pfam" id="PF00561">
    <property type="entry name" value="Abhydrolase_1"/>
    <property type="match status" value="1"/>
</dbReference>
<feature type="domain" description="AB hydrolase-1" evidence="1">
    <location>
        <begin position="62"/>
        <end position="320"/>
    </location>
</feature>
<dbReference type="InterPro" id="IPR050266">
    <property type="entry name" value="AB_hydrolase_sf"/>
</dbReference>
<dbReference type="PANTHER" id="PTHR43798:SF33">
    <property type="entry name" value="HYDROLASE, PUTATIVE (AFU_ORTHOLOGUE AFUA_2G14860)-RELATED"/>
    <property type="match status" value="1"/>
</dbReference>
<proteinExistence type="predicted"/>
<gene>
    <name evidence="2" type="ORF">QE399_003673</name>
</gene>
<evidence type="ECO:0000259" key="1">
    <source>
        <dbReference type="Pfam" id="PF00561"/>
    </source>
</evidence>
<keyword evidence="3" id="KW-1185">Reference proteome</keyword>